<gene>
    <name evidence="1" type="ORF">LEA_13299</name>
</gene>
<dbReference type="GO" id="GO:0032259">
    <property type="term" value="P:methylation"/>
    <property type="evidence" value="ECO:0007669"/>
    <property type="project" value="UniProtKB-KW"/>
</dbReference>
<feature type="non-terminal residue" evidence="1">
    <location>
        <position position="1"/>
    </location>
</feature>
<name>K1SW58_9ZZZZ</name>
<keyword evidence="1" id="KW-0808">Transferase</keyword>
<dbReference type="AlphaFoldDB" id="K1SW58"/>
<dbReference type="GO" id="GO:0008168">
    <property type="term" value="F:methyltransferase activity"/>
    <property type="evidence" value="ECO:0007669"/>
    <property type="project" value="UniProtKB-KW"/>
</dbReference>
<proteinExistence type="predicted"/>
<dbReference type="EMBL" id="AJWY01009025">
    <property type="protein sequence ID" value="EKC59554.1"/>
    <property type="molecule type" value="Genomic_DNA"/>
</dbReference>
<reference evidence="1" key="1">
    <citation type="journal article" date="2013" name="Environ. Microbiol.">
        <title>Microbiota from the distal guts of lean and obese adolescents exhibit partial functional redundancy besides clear differences in community structure.</title>
        <authorList>
            <person name="Ferrer M."/>
            <person name="Ruiz A."/>
            <person name="Lanza F."/>
            <person name="Haange S.B."/>
            <person name="Oberbach A."/>
            <person name="Till H."/>
            <person name="Bargiela R."/>
            <person name="Campoy C."/>
            <person name="Segura M.T."/>
            <person name="Richter M."/>
            <person name="von Bergen M."/>
            <person name="Seifert J."/>
            <person name="Suarez A."/>
        </authorList>
    </citation>
    <scope>NUCLEOTIDE SEQUENCE</scope>
</reference>
<sequence>GQGGAGWPVDGLGLHGYDTFHGNGLRFQWRDEDGEVEGYVSWKDIEKELGVLILTGEYQPETPRIDELAMDGLREDDKVIDAEYKEVEPEEAESEIDDYAIPDEPESYASNRDYVSAKGMSPQEAADEDRMVTQAEYGAEIEAETTEKDPSELQYITPIDYAKRIAELDEDLRDAAEILVTDCSCYTPFRAFLMDVVQSDFAFMPNKLDLIRDIALGTDNAERKAYSNNKYGLVEYSIRSGYVKISYKNRNGVRKEGALDWRELYEILSYMVKQPFYCGEDQKRYYQETKQKADRDKMNPVYKRFFDIEDSVKANRLETRERATANGWETKIDENGHVISDDAVQKKYNFHYNLWEMEKGGAKTRYQWNMDAIRTLKQIESENRLATPEEQKVLSKFVGWGGLSQAFDEENAGWSKEYAELKDLLSDEEYSAARATVNNAFYTSPEIAMCMNSALVQFGFRGGNVLEPSMGIGNFFGSMPAPMQRSKLYGVSLTAFQEELTKQLYQNANISITGFENTTYR</sequence>
<evidence type="ECO:0000313" key="1">
    <source>
        <dbReference type="EMBL" id="EKC59554.1"/>
    </source>
</evidence>
<comment type="caution">
    <text evidence="1">The sequence shown here is derived from an EMBL/GenBank/DDBJ whole genome shotgun (WGS) entry which is preliminary data.</text>
</comment>
<accession>K1SW58</accession>
<organism evidence="1">
    <name type="scientific">human gut metagenome</name>
    <dbReference type="NCBI Taxonomy" id="408170"/>
    <lineage>
        <taxon>unclassified sequences</taxon>
        <taxon>metagenomes</taxon>
        <taxon>organismal metagenomes</taxon>
    </lineage>
</organism>
<protein>
    <submittedName>
        <fullName evidence="1">DNA methylase</fullName>
    </submittedName>
</protein>
<keyword evidence="1" id="KW-0489">Methyltransferase</keyword>